<dbReference type="AlphaFoldDB" id="A0A6J4H7Y2"/>
<feature type="compositionally biased region" description="Gly residues" evidence="1">
    <location>
        <begin position="184"/>
        <end position="200"/>
    </location>
</feature>
<protein>
    <submittedName>
        <fullName evidence="2">Uncharacterized protein</fullName>
    </submittedName>
</protein>
<accession>A0A6J4H7Y2</accession>
<name>A0A6J4H7Y2_9SPHI</name>
<organism evidence="2">
    <name type="scientific">uncultured Cytophagales bacterium</name>
    <dbReference type="NCBI Taxonomy" id="158755"/>
    <lineage>
        <taxon>Bacteria</taxon>
        <taxon>Pseudomonadati</taxon>
        <taxon>Bacteroidota</taxon>
        <taxon>Sphingobacteriia</taxon>
        <taxon>Sphingobacteriales</taxon>
        <taxon>environmental samples</taxon>
    </lineage>
</organism>
<proteinExistence type="predicted"/>
<feature type="region of interest" description="Disordered" evidence="1">
    <location>
        <begin position="175"/>
        <end position="200"/>
    </location>
</feature>
<feature type="region of interest" description="Disordered" evidence="1">
    <location>
        <begin position="126"/>
        <end position="155"/>
    </location>
</feature>
<gene>
    <name evidence="2" type="ORF">AVDCRST_MAG56-112</name>
</gene>
<evidence type="ECO:0000256" key="1">
    <source>
        <dbReference type="SAM" id="MobiDB-lite"/>
    </source>
</evidence>
<feature type="region of interest" description="Disordered" evidence="1">
    <location>
        <begin position="1"/>
        <end position="20"/>
    </location>
</feature>
<evidence type="ECO:0000313" key="2">
    <source>
        <dbReference type="EMBL" id="CAA9215184.1"/>
    </source>
</evidence>
<sequence>ETDHRTLRRAGGTFARRRGTRHCPTRRLARGRVPGLQAFHCRPRRPAPSLRGQRIQLQPDELDQAQLPVDDVPVGLGHQTRPGSHSRHPDRQKPLRADAGRGRAFFVRARPVPHVRRMAGSAGHLGRTLAVGPRPRPVRGQARTPGNSTGAPRRGAAAVRHRLDRGHRGHYALRGPAAAVRGKAGTGSTDGAGGAGRRLV</sequence>
<dbReference type="EMBL" id="CADCTQ010000015">
    <property type="protein sequence ID" value="CAA9215184.1"/>
    <property type="molecule type" value="Genomic_DNA"/>
</dbReference>
<reference evidence="2" key="1">
    <citation type="submission" date="2020-02" db="EMBL/GenBank/DDBJ databases">
        <authorList>
            <person name="Meier V. D."/>
        </authorList>
    </citation>
    <scope>NUCLEOTIDE SEQUENCE</scope>
    <source>
        <strain evidence="2">AVDCRST_MAG56</strain>
    </source>
</reference>
<feature type="compositionally biased region" description="Basic and acidic residues" evidence="1">
    <location>
        <begin position="87"/>
        <end position="101"/>
    </location>
</feature>
<feature type="non-terminal residue" evidence="2">
    <location>
        <position position="200"/>
    </location>
</feature>
<feature type="region of interest" description="Disordered" evidence="1">
    <location>
        <begin position="60"/>
        <end position="101"/>
    </location>
</feature>
<feature type="non-terminal residue" evidence="2">
    <location>
        <position position="1"/>
    </location>
</feature>